<keyword evidence="8" id="KW-1185">Reference proteome</keyword>
<proteinExistence type="predicted"/>
<accession>A0A820TMZ0</accession>
<evidence type="ECO:0000256" key="1">
    <source>
        <dbReference type="PROSITE-ProRule" id="PRU00047"/>
    </source>
</evidence>
<comment type="caution">
    <text evidence="5">The sequence shown here is derived from an EMBL/GenBank/DDBJ whole genome shotgun (WGS) entry which is preliminary data.</text>
</comment>
<evidence type="ECO:0000313" key="4">
    <source>
        <dbReference type="EMBL" id="CAF3440617.1"/>
    </source>
</evidence>
<dbReference type="PANTHER" id="PTHR33223">
    <property type="entry name" value="CCHC-TYPE DOMAIN-CONTAINING PROTEIN"/>
    <property type="match status" value="1"/>
</dbReference>
<dbReference type="GO" id="GO:0008270">
    <property type="term" value="F:zinc ion binding"/>
    <property type="evidence" value="ECO:0007669"/>
    <property type="project" value="UniProtKB-KW"/>
</dbReference>
<feature type="domain" description="CCHC-type" evidence="2">
    <location>
        <begin position="447"/>
        <end position="461"/>
    </location>
</feature>
<protein>
    <recommendedName>
        <fullName evidence="2">CCHC-type domain-containing protein</fullName>
    </recommendedName>
</protein>
<dbReference type="EMBL" id="CAJOBP010006337">
    <property type="protein sequence ID" value="CAF4490667.1"/>
    <property type="molecule type" value="Genomic_DNA"/>
</dbReference>
<gene>
    <name evidence="5" type="ORF">HFQ381_LOCUS25296</name>
    <name evidence="3" type="ORF">LUA448_LOCUS20976</name>
    <name evidence="4" type="ORF">TIS948_LOCUS31158</name>
    <name evidence="6" type="ORF">UJA718_LOCUS25623</name>
</gene>
<reference evidence="5" key="1">
    <citation type="submission" date="2021-02" db="EMBL/GenBank/DDBJ databases">
        <authorList>
            <person name="Nowell W R."/>
        </authorList>
    </citation>
    <scope>NUCLEOTIDE SEQUENCE</scope>
</reference>
<dbReference type="EMBL" id="CAJOBO010002808">
    <property type="protein sequence ID" value="CAF4469001.1"/>
    <property type="molecule type" value="Genomic_DNA"/>
</dbReference>
<dbReference type="SUPFAM" id="SSF57756">
    <property type="entry name" value="Retrovirus zinc finger-like domains"/>
    <property type="match status" value="1"/>
</dbReference>
<evidence type="ECO:0000259" key="2">
    <source>
        <dbReference type="PROSITE" id="PS50158"/>
    </source>
</evidence>
<evidence type="ECO:0000313" key="5">
    <source>
        <dbReference type="EMBL" id="CAF4469001.1"/>
    </source>
</evidence>
<dbReference type="Proteomes" id="UP000663833">
    <property type="component" value="Unassembled WGS sequence"/>
</dbReference>
<dbReference type="AlphaFoldDB" id="A0A820TMZ0"/>
<keyword evidence="1" id="KW-0862">Zinc</keyword>
<dbReference type="Proteomes" id="UP000663873">
    <property type="component" value="Unassembled WGS sequence"/>
</dbReference>
<dbReference type="PROSITE" id="PS50158">
    <property type="entry name" value="ZF_CCHC"/>
    <property type="match status" value="1"/>
</dbReference>
<keyword evidence="1" id="KW-0863">Zinc-finger</keyword>
<keyword evidence="1" id="KW-0479">Metal-binding</keyword>
<dbReference type="PANTHER" id="PTHR33223:SF6">
    <property type="entry name" value="CCHC-TYPE DOMAIN-CONTAINING PROTEIN"/>
    <property type="match status" value="1"/>
</dbReference>
<dbReference type="Proteomes" id="UP000663851">
    <property type="component" value="Unassembled WGS sequence"/>
</dbReference>
<organism evidence="5 7">
    <name type="scientific">Rotaria socialis</name>
    <dbReference type="NCBI Taxonomy" id="392032"/>
    <lineage>
        <taxon>Eukaryota</taxon>
        <taxon>Metazoa</taxon>
        <taxon>Spiralia</taxon>
        <taxon>Gnathifera</taxon>
        <taxon>Rotifera</taxon>
        <taxon>Eurotatoria</taxon>
        <taxon>Bdelloidea</taxon>
        <taxon>Philodinida</taxon>
        <taxon>Philodinidae</taxon>
        <taxon>Rotaria</taxon>
    </lineage>
</organism>
<dbReference type="PROSITE" id="PS00289">
    <property type="entry name" value="PTX_1"/>
    <property type="match status" value="1"/>
</dbReference>
<dbReference type="InterPro" id="IPR001878">
    <property type="entry name" value="Znf_CCHC"/>
</dbReference>
<evidence type="ECO:0000313" key="8">
    <source>
        <dbReference type="Proteomes" id="UP000663873"/>
    </source>
</evidence>
<evidence type="ECO:0000313" key="6">
    <source>
        <dbReference type="EMBL" id="CAF4490667.1"/>
    </source>
</evidence>
<evidence type="ECO:0000313" key="7">
    <source>
        <dbReference type="Proteomes" id="UP000663851"/>
    </source>
</evidence>
<dbReference type="Pfam" id="PF19259">
    <property type="entry name" value="Ty3_capsid"/>
    <property type="match status" value="1"/>
</dbReference>
<dbReference type="EMBL" id="CAJNXB010005679">
    <property type="protein sequence ID" value="CAF3440617.1"/>
    <property type="molecule type" value="Genomic_DNA"/>
</dbReference>
<dbReference type="EMBL" id="CAJNYD010002688">
    <property type="protein sequence ID" value="CAF3438635.1"/>
    <property type="molecule type" value="Genomic_DNA"/>
</dbReference>
<sequence length="464" mass="54395">MDLKTTRSTIDFTQTSIDSLLLPVNKEKQQLLSMIDSTQVNIDPTPLTTNANVNDEIYNKSTTSMLGHDLHDQQSIQSQQHQLPSIQSQLNSIEKFNGHGDPELWLRYIIEKFDLLQISSVERNELIPDILTGEALIWYVKQQDHMSKFTVFMKHFLQYYGNQELKTELTTNNISSFIPVKQSESSDGKETVIDSLRNQMLINNFEKLQKFFGKSAQNVSEWLRQIQHMMTMFKLTDEEKLFYVSLCLEADARDWFYDNSHLCSTWSTFIQNLLKTFESSGKADISFNQLRHYEQSINQNVRQYYFDIMKLCKEANPFMDEATKLQYLKDGLKPSLRFEVFLKNPQNTEEFLQYAQKLEELKSYDDKQYISSWSSENKLPISPTINSTIINTESKQSNRPFISRKSNDNNVNYNTNYNRINSNHMPINTITPQVSHHNNIPKPPYQCYKCGEHDHYIRNCPHFQ</sequence>
<dbReference type="InterPro" id="IPR045358">
    <property type="entry name" value="Ty3_capsid"/>
</dbReference>
<dbReference type="InterPro" id="IPR030476">
    <property type="entry name" value="Pentaxin_CS"/>
</dbReference>
<dbReference type="GO" id="GO:0003676">
    <property type="term" value="F:nucleic acid binding"/>
    <property type="evidence" value="ECO:0007669"/>
    <property type="project" value="InterPro"/>
</dbReference>
<dbReference type="OrthoDB" id="106784at2759"/>
<dbReference type="Proteomes" id="UP000663825">
    <property type="component" value="Unassembled WGS sequence"/>
</dbReference>
<name>A0A820TMZ0_9BILA</name>
<dbReference type="InterPro" id="IPR036875">
    <property type="entry name" value="Znf_CCHC_sf"/>
</dbReference>
<evidence type="ECO:0000313" key="3">
    <source>
        <dbReference type="EMBL" id="CAF3438635.1"/>
    </source>
</evidence>